<name>A0ABP0A042_PIPNA</name>
<feature type="region of interest" description="Disordered" evidence="1">
    <location>
        <begin position="40"/>
        <end position="70"/>
    </location>
</feature>
<feature type="region of interest" description="Disordered" evidence="1">
    <location>
        <begin position="1"/>
        <end position="23"/>
    </location>
</feature>
<protein>
    <submittedName>
        <fullName evidence="2">Uncharacterized protein</fullName>
    </submittedName>
</protein>
<proteinExistence type="predicted"/>
<keyword evidence="3" id="KW-1185">Reference proteome</keyword>
<accession>A0ABP0A042</accession>
<dbReference type="EMBL" id="OY882859">
    <property type="protein sequence ID" value="CAK6441822.1"/>
    <property type="molecule type" value="Genomic_DNA"/>
</dbReference>
<reference evidence="2" key="1">
    <citation type="submission" date="2023-12" db="EMBL/GenBank/DDBJ databases">
        <authorList>
            <person name="Brown T."/>
        </authorList>
    </citation>
    <scope>NUCLEOTIDE SEQUENCE</scope>
</reference>
<sequence length="70" mass="7430">MSGAAIGSPLLGGFLAPDTGLPGSGLAGERGAGLLASLRAPARDPGVRRPFRARWAGEPPTRRRRRRRRQ</sequence>
<gene>
    <name evidence="2" type="ORF">MPIPNATIZW_LOCUS10128</name>
</gene>
<evidence type="ECO:0000313" key="3">
    <source>
        <dbReference type="Proteomes" id="UP001314169"/>
    </source>
</evidence>
<dbReference type="Proteomes" id="UP001314169">
    <property type="component" value="Chromosome 2"/>
</dbReference>
<evidence type="ECO:0000313" key="2">
    <source>
        <dbReference type="EMBL" id="CAK6441822.1"/>
    </source>
</evidence>
<organism evidence="2 3">
    <name type="scientific">Pipistrellus nathusii</name>
    <name type="common">Nathusius' pipistrelle</name>
    <dbReference type="NCBI Taxonomy" id="59473"/>
    <lineage>
        <taxon>Eukaryota</taxon>
        <taxon>Metazoa</taxon>
        <taxon>Chordata</taxon>
        <taxon>Craniata</taxon>
        <taxon>Vertebrata</taxon>
        <taxon>Euteleostomi</taxon>
        <taxon>Mammalia</taxon>
        <taxon>Eutheria</taxon>
        <taxon>Laurasiatheria</taxon>
        <taxon>Chiroptera</taxon>
        <taxon>Yangochiroptera</taxon>
        <taxon>Vespertilionidae</taxon>
        <taxon>Pipistrellus</taxon>
    </lineage>
</organism>
<evidence type="ECO:0000256" key="1">
    <source>
        <dbReference type="SAM" id="MobiDB-lite"/>
    </source>
</evidence>